<evidence type="ECO:0000313" key="1">
    <source>
        <dbReference type="EMBL" id="KAI5338906.1"/>
    </source>
</evidence>
<dbReference type="EMBL" id="JAJFAZ020000003">
    <property type="protein sequence ID" value="KAI5338906.1"/>
    <property type="molecule type" value="Genomic_DNA"/>
</dbReference>
<dbReference type="Proteomes" id="UP001054821">
    <property type="component" value="Chromosome 3"/>
</dbReference>
<accession>A0AAD4W987</accession>
<dbReference type="AlphaFoldDB" id="A0AAD4W987"/>
<gene>
    <name evidence="1" type="ORF">L3X38_018178</name>
</gene>
<proteinExistence type="predicted"/>
<sequence>MSGIPKGSSRILGKFGAGPFSWYQSSRFNFLWTLHLMCILKLWGSKWVPSRNGTFATLSPHGREDRVLINPLLGILHCLSMLLIFDCVCLEQRVEDAESTASLGGGQLFDIGSRDPRFARWR</sequence>
<protein>
    <submittedName>
        <fullName evidence="1">Uncharacterized protein</fullName>
    </submittedName>
</protein>
<reference evidence="1 2" key="1">
    <citation type="journal article" date="2022" name="G3 (Bethesda)">
        <title>Whole-genome sequence and methylome profiling of the almond [Prunus dulcis (Mill.) D.A. Webb] cultivar 'Nonpareil'.</title>
        <authorList>
            <person name="D'Amico-Willman K.M."/>
            <person name="Ouma W.Z."/>
            <person name="Meulia T."/>
            <person name="Sideli G.M."/>
            <person name="Gradziel T.M."/>
            <person name="Fresnedo-Ramirez J."/>
        </authorList>
    </citation>
    <scope>NUCLEOTIDE SEQUENCE [LARGE SCALE GENOMIC DNA]</scope>
    <source>
        <strain evidence="1">Clone GOH B32 T37-40</strain>
    </source>
</reference>
<organism evidence="1 2">
    <name type="scientific">Prunus dulcis</name>
    <name type="common">Almond</name>
    <name type="synonym">Amygdalus dulcis</name>
    <dbReference type="NCBI Taxonomy" id="3755"/>
    <lineage>
        <taxon>Eukaryota</taxon>
        <taxon>Viridiplantae</taxon>
        <taxon>Streptophyta</taxon>
        <taxon>Embryophyta</taxon>
        <taxon>Tracheophyta</taxon>
        <taxon>Spermatophyta</taxon>
        <taxon>Magnoliopsida</taxon>
        <taxon>eudicotyledons</taxon>
        <taxon>Gunneridae</taxon>
        <taxon>Pentapetalae</taxon>
        <taxon>rosids</taxon>
        <taxon>fabids</taxon>
        <taxon>Rosales</taxon>
        <taxon>Rosaceae</taxon>
        <taxon>Amygdaloideae</taxon>
        <taxon>Amygdaleae</taxon>
        <taxon>Prunus</taxon>
    </lineage>
</organism>
<name>A0AAD4W987_PRUDU</name>
<evidence type="ECO:0000313" key="2">
    <source>
        <dbReference type="Proteomes" id="UP001054821"/>
    </source>
</evidence>
<comment type="caution">
    <text evidence="1">The sequence shown here is derived from an EMBL/GenBank/DDBJ whole genome shotgun (WGS) entry which is preliminary data.</text>
</comment>
<keyword evidence="2" id="KW-1185">Reference proteome</keyword>